<evidence type="ECO:0000256" key="1">
    <source>
        <dbReference type="SAM" id="MobiDB-lite"/>
    </source>
</evidence>
<dbReference type="InParanoid" id="A0A316VHN6"/>
<sequence>MQDIDCIICTIDENAKYNLYPLLTGIEKAIFEPIPASITTKPFNLLPTIGDWMMHKFNFRHDCRVVDSISDLMASYLSCPVGPEDILVQLSTSDELLVPIRSDQHGDASLKFLSNPFFVLNDHKTNHNGHRPFLAQIRCQGFGKARNTIREEYTKTWKAFKQLVQVVSPGGTAGLDDKLFLFFLFDDQDDLQSVRRYEVGTCVSEFNDLRANPRSTLEGQALYVRKRLSELRQKDSQTTVDKTIGYWGASNCLPFKPFDKKSIPNKCWITSNETSKVETECIADVMGQVVGAQCFLNGGNEELAIPQSCIGAVYFCLFQQYLDRGQPEISYEDFVRSFQQQQSLHTPTGSTTASSSPTASHTTMVEEHQRTPRASRRRPSLFNSPHVHFSLDKGSSGDSTPTLRNRANRAISSAAAMLKDNDSIQDVESTPRLRQRQRSVSLSASTIYSSPPSSTFGQVLSPPNSLHSELTNEGEEDLHRISTEFSSIDSSDEDLWLFYGAMLEEYVRLWDSIHRNRTNTIKPSS</sequence>
<evidence type="ECO:0000313" key="2">
    <source>
        <dbReference type="EMBL" id="PWN35015.1"/>
    </source>
</evidence>
<dbReference type="OrthoDB" id="1728974at2759"/>
<protein>
    <submittedName>
        <fullName evidence="2">Uncharacterized protein</fullName>
    </submittedName>
</protein>
<evidence type="ECO:0000313" key="3">
    <source>
        <dbReference type="Proteomes" id="UP000245771"/>
    </source>
</evidence>
<accession>A0A316VHN6</accession>
<dbReference type="AlphaFoldDB" id="A0A316VHN6"/>
<feature type="compositionally biased region" description="Polar residues" evidence="1">
    <location>
        <begin position="456"/>
        <end position="470"/>
    </location>
</feature>
<dbReference type="Proteomes" id="UP000245771">
    <property type="component" value="Unassembled WGS sequence"/>
</dbReference>
<proteinExistence type="predicted"/>
<dbReference type="STRING" id="1280837.A0A316VHN6"/>
<reference evidence="2 3" key="1">
    <citation type="journal article" date="2018" name="Mol. Biol. Evol.">
        <title>Broad Genomic Sampling Reveals a Smut Pathogenic Ancestry of the Fungal Clade Ustilaginomycotina.</title>
        <authorList>
            <person name="Kijpornyongpan T."/>
            <person name="Mondo S.J."/>
            <person name="Barry K."/>
            <person name="Sandor L."/>
            <person name="Lee J."/>
            <person name="Lipzen A."/>
            <person name="Pangilinan J."/>
            <person name="LaButti K."/>
            <person name="Hainaut M."/>
            <person name="Henrissat B."/>
            <person name="Grigoriev I.V."/>
            <person name="Spatafora J.W."/>
            <person name="Aime M.C."/>
        </authorList>
    </citation>
    <scope>NUCLEOTIDE SEQUENCE [LARGE SCALE GENOMIC DNA]</scope>
    <source>
        <strain evidence="2 3">MCA 3882</strain>
    </source>
</reference>
<feature type="region of interest" description="Disordered" evidence="1">
    <location>
        <begin position="422"/>
        <end position="470"/>
    </location>
</feature>
<dbReference type="GeneID" id="37022129"/>
<dbReference type="Gene3D" id="3.30.420.40">
    <property type="match status" value="2"/>
</dbReference>
<gene>
    <name evidence="2" type="ORF">FA14DRAFT_171713</name>
</gene>
<feature type="compositionally biased region" description="Low complexity" evidence="1">
    <location>
        <begin position="345"/>
        <end position="363"/>
    </location>
</feature>
<name>A0A316VHN6_9BASI</name>
<feature type="region of interest" description="Disordered" evidence="1">
    <location>
        <begin position="340"/>
        <end position="404"/>
    </location>
</feature>
<feature type="compositionally biased region" description="Low complexity" evidence="1">
    <location>
        <begin position="438"/>
        <end position="455"/>
    </location>
</feature>
<dbReference type="RefSeq" id="XP_025355317.1">
    <property type="nucleotide sequence ID" value="XM_025500348.1"/>
</dbReference>
<dbReference type="EMBL" id="KZ819603">
    <property type="protein sequence ID" value="PWN35015.1"/>
    <property type="molecule type" value="Genomic_DNA"/>
</dbReference>
<organism evidence="2 3">
    <name type="scientific">Meira miltonrushii</name>
    <dbReference type="NCBI Taxonomy" id="1280837"/>
    <lineage>
        <taxon>Eukaryota</taxon>
        <taxon>Fungi</taxon>
        <taxon>Dikarya</taxon>
        <taxon>Basidiomycota</taxon>
        <taxon>Ustilaginomycotina</taxon>
        <taxon>Exobasidiomycetes</taxon>
        <taxon>Exobasidiales</taxon>
        <taxon>Brachybasidiaceae</taxon>
        <taxon>Meira</taxon>
    </lineage>
</organism>
<keyword evidence="3" id="KW-1185">Reference proteome</keyword>